<sequence>MEQQPGHGDSRRAGSHDDGGSVRQFLFHQLQGVLQSRKDNHRRAVLVVAENGDVQLFLETFHHGKGVGARHVLDVDCPEGGSRHLCHGDDVIGIPRLDAERDGVHVAEVLEEQAFALHHGQRRPGTDVAHAQDCRAVADESEPVSLPRIFEDGFRILHDTCGGVGAPLDVGHAEVFLVPYVHRGVDPDLPPGIPVQLEGLFPVDVHCVALPPSRIFFLFSGRHSLKRGRSSLNSGVPDLPIRW</sequence>
<organism evidence="1">
    <name type="scientific">bioreactor metagenome</name>
    <dbReference type="NCBI Taxonomy" id="1076179"/>
    <lineage>
        <taxon>unclassified sequences</taxon>
        <taxon>metagenomes</taxon>
        <taxon>ecological metagenomes</taxon>
    </lineage>
</organism>
<reference evidence="1" key="1">
    <citation type="submission" date="2019-08" db="EMBL/GenBank/DDBJ databases">
        <authorList>
            <person name="Kucharzyk K."/>
            <person name="Murdoch R.W."/>
            <person name="Higgins S."/>
            <person name="Loffler F."/>
        </authorList>
    </citation>
    <scope>NUCLEOTIDE SEQUENCE</scope>
</reference>
<evidence type="ECO:0000313" key="1">
    <source>
        <dbReference type="EMBL" id="MPM04233.1"/>
    </source>
</evidence>
<name>A0A644WPK4_9ZZZZ</name>
<dbReference type="EMBL" id="VSSQ01001020">
    <property type="protein sequence ID" value="MPM04233.1"/>
    <property type="molecule type" value="Genomic_DNA"/>
</dbReference>
<accession>A0A644WPK4</accession>
<dbReference type="AlphaFoldDB" id="A0A644WPK4"/>
<gene>
    <name evidence="1" type="ORF">SDC9_50508</name>
</gene>
<protein>
    <submittedName>
        <fullName evidence="1">Uncharacterized protein</fullName>
    </submittedName>
</protein>
<comment type="caution">
    <text evidence="1">The sequence shown here is derived from an EMBL/GenBank/DDBJ whole genome shotgun (WGS) entry which is preliminary data.</text>
</comment>
<proteinExistence type="predicted"/>